<organism evidence="2">
    <name type="scientific">Arundo donax</name>
    <name type="common">Giant reed</name>
    <name type="synonym">Donax arundinaceus</name>
    <dbReference type="NCBI Taxonomy" id="35708"/>
    <lineage>
        <taxon>Eukaryota</taxon>
        <taxon>Viridiplantae</taxon>
        <taxon>Streptophyta</taxon>
        <taxon>Embryophyta</taxon>
        <taxon>Tracheophyta</taxon>
        <taxon>Spermatophyta</taxon>
        <taxon>Magnoliopsida</taxon>
        <taxon>Liliopsida</taxon>
        <taxon>Poales</taxon>
        <taxon>Poaceae</taxon>
        <taxon>PACMAD clade</taxon>
        <taxon>Arundinoideae</taxon>
        <taxon>Arundineae</taxon>
        <taxon>Arundo</taxon>
    </lineage>
</organism>
<accession>A0A0A9FK45</accession>
<proteinExistence type="predicted"/>
<dbReference type="AlphaFoldDB" id="A0A0A9FK45"/>
<name>A0A0A9FK45_ARUDO</name>
<dbReference type="EMBL" id="GBRH01189283">
    <property type="protein sequence ID" value="JAE08613.1"/>
    <property type="molecule type" value="Transcribed_RNA"/>
</dbReference>
<evidence type="ECO:0000313" key="2">
    <source>
        <dbReference type="EMBL" id="JAE08613.1"/>
    </source>
</evidence>
<sequence length="60" mass="6860">MTLRNPQATETSLPTEELPHHSYPGMNTAIMLHNHVTSHAWMKNPQSSDWTLTDKIRFGT</sequence>
<feature type="region of interest" description="Disordered" evidence="1">
    <location>
        <begin position="1"/>
        <end position="24"/>
    </location>
</feature>
<feature type="compositionally biased region" description="Polar residues" evidence="1">
    <location>
        <begin position="1"/>
        <end position="14"/>
    </location>
</feature>
<reference evidence="2" key="1">
    <citation type="submission" date="2014-09" db="EMBL/GenBank/DDBJ databases">
        <authorList>
            <person name="Magalhaes I.L.F."/>
            <person name="Oliveira U."/>
            <person name="Santos F.R."/>
            <person name="Vidigal T.H.D.A."/>
            <person name="Brescovit A.D."/>
            <person name="Santos A.J."/>
        </authorList>
    </citation>
    <scope>NUCLEOTIDE SEQUENCE</scope>
    <source>
        <tissue evidence="2">Shoot tissue taken approximately 20 cm above the soil surface</tissue>
    </source>
</reference>
<reference evidence="2" key="2">
    <citation type="journal article" date="2015" name="Data Brief">
        <title>Shoot transcriptome of the giant reed, Arundo donax.</title>
        <authorList>
            <person name="Barrero R.A."/>
            <person name="Guerrero F.D."/>
            <person name="Moolhuijzen P."/>
            <person name="Goolsby J.A."/>
            <person name="Tidwell J."/>
            <person name="Bellgard S.E."/>
            <person name="Bellgard M.I."/>
        </authorList>
    </citation>
    <scope>NUCLEOTIDE SEQUENCE</scope>
    <source>
        <tissue evidence="2">Shoot tissue taken approximately 20 cm above the soil surface</tissue>
    </source>
</reference>
<evidence type="ECO:0000256" key="1">
    <source>
        <dbReference type="SAM" id="MobiDB-lite"/>
    </source>
</evidence>
<protein>
    <submittedName>
        <fullName evidence="2">Uncharacterized protein</fullName>
    </submittedName>
</protein>